<dbReference type="RefSeq" id="XP_011125806.1">
    <property type="nucleotide sequence ID" value="XM_011127504.1"/>
</dbReference>
<dbReference type="HOGENOM" id="CLU_966351_0_0_1"/>
<protein>
    <submittedName>
        <fullName evidence="1">Uncharacterized protein</fullName>
    </submittedName>
</protein>
<organism evidence="1 2">
    <name type="scientific">Arthrobotrys oligospora (strain ATCC 24927 / CBS 115.81 / DSM 1491)</name>
    <name type="common">Nematode-trapping fungus</name>
    <name type="synonym">Didymozoophaga oligospora</name>
    <dbReference type="NCBI Taxonomy" id="756982"/>
    <lineage>
        <taxon>Eukaryota</taxon>
        <taxon>Fungi</taxon>
        <taxon>Dikarya</taxon>
        <taxon>Ascomycota</taxon>
        <taxon>Pezizomycotina</taxon>
        <taxon>Orbiliomycetes</taxon>
        <taxon>Orbiliales</taxon>
        <taxon>Orbiliaceae</taxon>
        <taxon>Orbilia</taxon>
        <taxon>Orbilia oligospora</taxon>
    </lineage>
</organism>
<dbReference type="EMBL" id="ADOT01000259">
    <property type="protein sequence ID" value="EGX45541.1"/>
    <property type="molecule type" value="Genomic_DNA"/>
</dbReference>
<sequence length="288" mass="32471">MQRGQKQHTDFQGLKSRLFLMIDFLADAEAFFLNPDSYSKGLQELCPVAGLLEPDDGIYSAPCDTAENQWDEFEYPFCSGHSTPYAYRMANHGTLPQYPDFFEMQPETNSCSHQANRNLPGIAEILNAEQQHWEGQSNTCQHNMVLEGAGTPFCLSNPAPVVERTVYPPNEIPMLQSERFRQTLEISDNPSFVKGSCEIVFGTEPPGRLPPGPQIKLEQQDFVQGQVYNNGPQNYQRFSVNRAQGPQYQKRVSELRSNEATVPTPMPIQFHCSTACNCANPHRYPSQT</sequence>
<proteinExistence type="predicted"/>
<dbReference type="OrthoDB" id="10306889at2759"/>
<dbReference type="GeneID" id="22896698"/>
<evidence type="ECO:0000313" key="2">
    <source>
        <dbReference type="Proteomes" id="UP000008784"/>
    </source>
</evidence>
<comment type="caution">
    <text evidence="1">The sequence shown here is derived from an EMBL/GenBank/DDBJ whole genome shotgun (WGS) entry which is preliminary data.</text>
</comment>
<dbReference type="AlphaFoldDB" id="G1XMU4"/>
<reference evidence="1 2" key="1">
    <citation type="journal article" date="2011" name="PLoS Pathog.">
        <title>Genomic and proteomic analyses of the fungus Arthrobotrys oligospora provide insights into nematode-trap formation.</title>
        <authorList>
            <person name="Yang J."/>
            <person name="Wang L."/>
            <person name="Ji X."/>
            <person name="Feng Y."/>
            <person name="Li X."/>
            <person name="Zou C."/>
            <person name="Xu J."/>
            <person name="Ren Y."/>
            <person name="Mi Q."/>
            <person name="Wu J."/>
            <person name="Liu S."/>
            <person name="Liu Y."/>
            <person name="Huang X."/>
            <person name="Wang H."/>
            <person name="Niu X."/>
            <person name="Li J."/>
            <person name="Liang L."/>
            <person name="Luo Y."/>
            <person name="Ji K."/>
            <person name="Zhou W."/>
            <person name="Yu Z."/>
            <person name="Li G."/>
            <person name="Liu Y."/>
            <person name="Li L."/>
            <person name="Qiao M."/>
            <person name="Feng L."/>
            <person name="Zhang K.-Q."/>
        </authorList>
    </citation>
    <scope>NUCLEOTIDE SEQUENCE [LARGE SCALE GENOMIC DNA]</scope>
    <source>
        <strain evidence="2">ATCC 24927 / CBS 115.81 / DSM 1491</strain>
    </source>
</reference>
<dbReference type="Proteomes" id="UP000008784">
    <property type="component" value="Unassembled WGS sequence"/>
</dbReference>
<accession>G1XMU4</accession>
<evidence type="ECO:0000313" key="1">
    <source>
        <dbReference type="EMBL" id="EGX45541.1"/>
    </source>
</evidence>
<name>G1XMU4_ARTOA</name>
<keyword evidence="2" id="KW-1185">Reference proteome</keyword>
<gene>
    <name evidence="1" type="ORF">AOL_s00169g147</name>
</gene>
<dbReference type="InParanoid" id="G1XMU4"/>